<feature type="transmembrane region" description="Helical" evidence="1">
    <location>
        <begin position="183"/>
        <end position="201"/>
    </location>
</feature>
<feature type="transmembrane region" description="Helical" evidence="1">
    <location>
        <begin position="12"/>
        <end position="36"/>
    </location>
</feature>
<name>A0ABR4YIZ0_9BACT</name>
<keyword evidence="1" id="KW-0472">Membrane</keyword>
<feature type="transmembrane region" description="Helical" evidence="1">
    <location>
        <begin position="81"/>
        <end position="99"/>
    </location>
</feature>
<dbReference type="EMBL" id="JRGF01000005">
    <property type="protein sequence ID" value="KHE42233.1"/>
    <property type="molecule type" value="Genomic_DNA"/>
</dbReference>
<protein>
    <recommendedName>
        <fullName evidence="4">Phosphatidic acid phosphatase type 2/haloperoxidase domain-containing protein</fullName>
    </recommendedName>
</protein>
<accession>A0ABR4YIZ0</accession>
<reference evidence="2 3" key="1">
    <citation type="submission" date="2014-09" db="EMBL/GenBank/DDBJ databases">
        <title>Alistipes sp. 627, sp. nov., a novel member of the family Rikenellaceae isolated from human faeces.</title>
        <authorList>
            <person name="Shkoporov A.N."/>
            <person name="Chaplin A.V."/>
            <person name="Motuzova O.V."/>
            <person name="Kafarskaia L.I."/>
            <person name="Khokhlova E.V."/>
            <person name="Efimov B.A."/>
        </authorList>
    </citation>
    <scope>NUCLEOTIDE SEQUENCE [LARGE SCALE GENOMIC DNA]</scope>
    <source>
        <strain evidence="2 3">627</strain>
    </source>
</reference>
<feature type="transmembrane region" description="Helical" evidence="1">
    <location>
        <begin position="156"/>
        <end position="176"/>
    </location>
</feature>
<organism evidence="2 3">
    <name type="scientific">Alistipes inops</name>
    <dbReference type="NCBI Taxonomy" id="1501391"/>
    <lineage>
        <taxon>Bacteria</taxon>
        <taxon>Pseudomonadati</taxon>
        <taxon>Bacteroidota</taxon>
        <taxon>Bacteroidia</taxon>
        <taxon>Bacteroidales</taxon>
        <taxon>Rikenellaceae</taxon>
        <taxon>Alistipes</taxon>
    </lineage>
</organism>
<evidence type="ECO:0000313" key="2">
    <source>
        <dbReference type="EMBL" id="KHE42233.1"/>
    </source>
</evidence>
<dbReference type="Proteomes" id="UP000030889">
    <property type="component" value="Unassembled WGS sequence"/>
</dbReference>
<keyword evidence="1" id="KW-1133">Transmembrane helix</keyword>
<evidence type="ECO:0000256" key="1">
    <source>
        <dbReference type="SAM" id="Phobius"/>
    </source>
</evidence>
<keyword evidence="1" id="KW-0812">Transmembrane</keyword>
<comment type="caution">
    <text evidence="2">The sequence shown here is derived from an EMBL/GenBank/DDBJ whole genome shotgun (WGS) entry which is preliminary data.</text>
</comment>
<evidence type="ECO:0000313" key="3">
    <source>
        <dbReference type="Proteomes" id="UP000030889"/>
    </source>
</evidence>
<gene>
    <name evidence="2" type="ORF">LG35_04855</name>
</gene>
<keyword evidence="3" id="KW-1185">Reference proteome</keyword>
<feature type="transmembrane region" description="Helical" evidence="1">
    <location>
        <begin position="42"/>
        <end position="69"/>
    </location>
</feature>
<proteinExistence type="predicted"/>
<feature type="transmembrane region" description="Helical" evidence="1">
    <location>
        <begin position="131"/>
        <end position="150"/>
    </location>
</feature>
<evidence type="ECO:0008006" key="4">
    <source>
        <dbReference type="Google" id="ProtNLM"/>
    </source>
</evidence>
<sequence length="202" mass="21848">MWASLSRGVSYLLHPFLMPVWLLLILFGTGILPIYLPVGIKRYILMVVTVDTLVVPALGILLMRVFGLLGDFSLSRRHERTLPMLIVALCYGLCGWMLGSSPMLFLLRRMMFAAMACTLFALLVNLRWQVSLHMTAAGAATGMVAILLYAGYTNLVWVFCGAVLCSGVLGSARLCLGKHTPAQVAVGFAGGFLLAVAVLLLA</sequence>